<keyword evidence="6 7" id="KW-0472">Membrane</keyword>
<evidence type="ECO:0000256" key="3">
    <source>
        <dbReference type="ARBA" id="ARBA00022475"/>
    </source>
</evidence>
<feature type="domain" description="YetF C-terminal" evidence="8">
    <location>
        <begin position="67"/>
        <end position="199"/>
    </location>
</feature>
<protein>
    <submittedName>
        <fullName evidence="9">DUF421 domain-containing protein</fullName>
    </submittedName>
</protein>
<evidence type="ECO:0000256" key="6">
    <source>
        <dbReference type="ARBA" id="ARBA00023136"/>
    </source>
</evidence>
<comment type="subcellular location">
    <subcellularLocation>
        <location evidence="1">Cell membrane</location>
        <topology evidence="1">Multi-pass membrane protein</topology>
    </subcellularLocation>
</comment>
<gene>
    <name evidence="9" type="ORF">JZ786_17235</name>
</gene>
<evidence type="ECO:0000256" key="2">
    <source>
        <dbReference type="ARBA" id="ARBA00006448"/>
    </source>
</evidence>
<organism evidence="9 10">
    <name type="scientific">Alicyclobacillus mengziensis</name>
    <dbReference type="NCBI Taxonomy" id="2931921"/>
    <lineage>
        <taxon>Bacteria</taxon>
        <taxon>Bacillati</taxon>
        <taxon>Bacillota</taxon>
        <taxon>Bacilli</taxon>
        <taxon>Bacillales</taxon>
        <taxon>Alicyclobacillaceae</taxon>
        <taxon>Alicyclobacillus</taxon>
    </lineage>
</organism>
<dbReference type="GO" id="GO:0005886">
    <property type="term" value="C:plasma membrane"/>
    <property type="evidence" value="ECO:0007669"/>
    <property type="project" value="UniProtKB-SubCell"/>
</dbReference>
<evidence type="ECO:0000313" key="10">
    <source>
        <dbReference type="Proteomes" id="UP000663505"/>
    </source>
</evidence>
<keyword evidence="10" id="KW-1185">Reference proteome</keyword>
<dbReference type="Gene3D" id="3.30.240.20">
    <property type="entry name" value="bsu07140 like domains"/>
    <property type="match status" value="2"/>
</dbReference>
<keyword evidence="3" id="KW-1003">Cell membrane</keyword>
<sequence>MVVMIALRLMGKREIGQLSVFDFVVSMMIAELSTLPMEDTGIPLYVSLVSIGVLVLLQVGVAILQIKNHRFRHWVEGEPVVLIEHGQIRDGQMRKMRYSMSDLLLQLREKGVAAVADVEFAILENSGKLSVLPKAAKRPLTASDLGQPVTEERLPLPLIIDSDPVRSTLQTIGRDENWLRQEMERRGYSAFDKVFYAAIDSNGTIFIDPRDPPSGNWQKNSPLK</sequence>
<keyword evidence="4 7" id="KW-0812">Transmembrane</keyword>
<dbReference type="InterPro" id="IPR023090">
    <property type="entry name" value="UPF0702_alpha/beta_dom_sf"/>
</dbReference>
<dbReference type="EMBL" id="CP071182">
    <property type="protein sequence ID" value="QSO49940.1"/>
    <property type="molecule type" value="Genomic_DNA"/>
</dbReference>
<reference evidence="9 10" key="1">
    <citation type="submission" date="2021-02" db="EMBL/GenBank/DDBJ databases">
        <title>Alicyclobacillus curvatus sp. nov. and Alicyclobacillus mengziensis sp. nov., two acidophilic bacteria isolated from acid mine drainage.</title>
        <authorList>
            <person name="Huang Y."/>
        </authorList>
    </citation>
    <scope>NUCLEOTIDE SEQUENCE [LARGE SCALE GENOMIC DNA]</scope>
    <source>
        <strain evidence="9 10">S30H14</strain>
    </source>
</reference>
<name>A0A9X7Z9N8_9BACL</name>
<evidence type="ECO:0000259" key="8">
    <source>
        <dbReference type="Pfam" id="PF04239"/>
    </source>
</evidence>
<evidence type="ECO:0000256" key="4">
    <source>
        <dbReference type="ARBA" id="ARBA00022692"/>
    </source>
</evidence>
<evidence type="ECO:0000313" key="9">
    <source>
        <dbReference type="EMBL" id="QSO49940.1"/>
    </source>
</evidence>
<dbReference type="InterPro" id="IPR007353">
    <property type="entry name" value="DUF421"/>
</dbReference>
<dbReference type="AlphaFoldDB" id="A0A9X7Z9N8"/>
<accession>A0A9X7Z9N8</accession>
<dbReference type="PANTHER" id="PTHR34582">
    <property type="entry name" value="UPF0702 TRANSMEMBRANE PROTEIN YCAP"/>
    <property type="match status" value="1"/>
</dbReference>
<dbReference type="PANTHER" id="PTHR34582:SF6">
    <property type="entry name" value="UPF0702 TRANSMEMBRANE PROTEIN YCAP"/>
    <property type="match status" value="1"/>
</dbReference>
<evidence type="ECO:0000256" key="5">
    <source>
        <dbReference type="ARBA" id="ARBA00022989"/>
    </source>
</evidence>
<dbReference type="Proteomes" id="UP000663505">
    <property type="component" value="Chromosome"/>
</dbReference>
<dbReference type="KEGG" id="afx:JZ786_17235"/>
<keyword evidence="5 7" id="KW-1133">Transmembrane helix</keyword>
<feature type="transmembrane region" description="Helical" evidence="7">
    <location>
        <begin position="42"/>
        <end position="64"/>
    </location>
</feature>
<comment type="similarity">
    <text evidence="2">Belongs to the UPF0702 family.</text>
</comment>
<proteinExistence type="inferred from homology"/>
<evidence type="ECO:0000256" key="7">
    <source>
        <dbReference type="SAM" id="Phobius"/>
    </source>
</evidence>
<dbReference type="Pfam" id="PF04239">
    <property type="entry name" value="DUF421"/>
    <property type="match status" value="1"/>
</dbReference>
<evidence type="ECO:0000256" key="1">
    <source>
        <dbReference type="ARBA" id="ARBA00004651"/>
    </source>
</evidence>